<dbReference type="Gene3D" id="3.30.420.180">
    <property type="entry name" value="CobE/GbiG C-terminal domain"/>
    <property type="match status" value="1"/>
</dbReference>
<dbReference type="Proteomes" id="UP000182894">
    <property type="component" value="Unassembled WGS sequence"/>
</dbReference>
<name>A0A1G8MDZ7_9PSED</name>
<gene>
    <name evidence="2" type="ORF">SAMN05216605_115164</name>
</gene>
<dbReference type="OrthoDB" id="9781023at2"/>
<evidence type="ECO:0000313" key="3">
    <source>
        <dbReference type="Proteomes" id="UP000182894"/>
    </source>
</evidence>
<dbReference type="RefSeq" id="WP_074756817.1">
    <property type="nucleotide sequence ID" value="NZ_FNCO01000015.1"/>
</dbReference>
<organism evidence="2 3">
    <name type="scientific">Pseudomonas abietaniphila</name>
    <dbReference type="NCBI Taxonomy" id="89065"/>
    <lineage>
        <taxon>Bacteria</taxon>
        <taxon>Pseudomonadati</taxon>
        <taxon>Pseudomonadota</taxon>
        <taxon>Gammaproteobacteria</taxon>
        <taxon>Pseudomonadales</taxon>
        <taxon>Pseudomonadaceae</taxon>
        <taxon>Pseudomonas</taxon>
    </lineage>
</organism>
<evidence type="ECO:0000313" key="2">
    <source>
        <dbReference type="EMBL" id="SDI66067.1"/>
    </source>
</evidence>
<accession>A0A1G8MDZ7</accession>
<dbReference type="Pfam" id="PF01890">
    <property type="entry name" value="CbiG_C"/>
    <property type="match status" value="1"/>
</dbReference>
<dbReference type="GO" id="GO:0009236">
    <property type="term" value="P:cobalamin biosynthetic process"/>
    <property type="evidence" value="ECO:0007669"/>
    <property type="project" value="InterPro"/>
</dbReference>
<keyword evidence="3" id="KW-1185">Reference proteome</keyword>
<feature type="domain" description="CobE/GbiG C-terminal" evidence="1">
    <location>
        <begin position="11"/>
        <end position="134"/>
    </location>
</feature>
<dbReference type="AlphaFoldDB" id="A0A1G8MDZ7"/>
<sequence length="137" mass="14436">MSEPGNRPIRVIGLGCQRGCPASALLGLIDVCLREHALTLSDVTALASIDSKSTEAGLLALAEQLEMPIGFFSADELAVFEPRLSHRSQIAFDHTGCYGVAESSAMAMASRLSGSPVTLLIERRNSSQATFALASTL</sequence>
<dbReference type="SUPFAM" id="SSF159664">
    <property type="entry name" value="CobE/GbiG C-terminal domain-like"/>
    <property type="match status" value="1"/>
</dbReference>
<dbReference type="STRING" id="89065.SAMN05216605_115164"/>
<protein>
    <submittedName>
        <fullName evidence="2">Cobalt-precorrin 5A hydrolase</fullName>
    </submittedName>
</protein>
<evidence type="ECO:0000259" key="1">
    <source>
        <dbReference type="Pfam" id="PF01890"/>
    </source>
</evidence>
<dbReference type="InterPro" id="IPR002750">
    <property type="entry name" value="CobE/GbiG_C"/>
</dbReference>
<dbReference type="PANTHER" id="PTHR37477">
    <property type="entry name" value="COBALT-PRECORRIN-5A HYDROLASE"/>
    <property type="match status" value="1"/>
</dbReference>
<dbReference type="PANTHER" id="PTHR37477:SF1">
    <property type="entry name" value="COBALT-PRECORRIN-5A HYDROLASE"/>
    <property type="match status" value="1"/>
</dbReference>
<dbReference type="GO" id="GO:0016787">
    <property type="term" value="F:hydrolase activity"/>
    <property type="evidence" value="ECO:0007669"/>
    <property type="project" value="UniProtKB-KW"/>
</dbReference>
<dbReference type="InterPro" id="IPR052553">
    <property type="entry name" value="CbiG_hydrolase"/>
</dbReference>
<dbReference type="InterPro" id="IPR036518">
    <property type="entry name" value="CobE/GbiG_C_sf"/>
</dbReference>
<dbReference type="EMBL" id="FNCO01000015">
    <property type="protein sequence ID" value="SDI66067.1"/>
    <property type="molecule type" value="Genomic_DNA"/>
</dbReference>
<reference evidence="3" key="1">
    <citation type="submission" date="2016-10" db="EMBL/GenBank/DDBJ databases">
        <authorList>
            <person name="Varghese N."/>
            <person name="Submissions S."/>
        </authorList>
    </citation>
    <scope>NUCLEOTIDE SEQUENCE [LARGE SCALE GENOMIC DNA]</scope>
    <source>
        <strain evidence="3">ATCC 700689</strain>
    </source>
</reference>
<proteinExistence type="predicted"/>
<keyword evidence="2" id="KW-0378">Hydrolase</keyword>